<organism evidence="5 6">
    <name type="scientific">Lacihabitans lacunae</name>
    <dbReference type="NCBI Taxonomy" id="1028214"/>
    <lineage>
        <taxon>Bacteria</taxon>
        <taxon>Pseudomonadati</taxon>
        <taxon>Bacteroidota</taxon>
        <taxon>Cytophagia</taxon>
        <taxon>Cytophagales</taxon>
        <taxon>Leadbetterellaceae</taxon>
        <taxon>Lacihabitans</taxon>
    </lineage>
</organism>
<feature type="domain" description="HTH asnC-type" evidence="4">
    <location>
        <begin position="6"/>
        <end position="67"/>
    </location>
</feature>
<dbReference type="PANTHER" id="PTHR30154">
    <property type="entry name" value="LEUCINE-RESPONSIVE REGULATORY PROTEIN"/>
    <property type="match status" value="1"/>
</dbReference>
<gene>
    <name evidence="5" type="ORF">ACFOOI_08120</name>
</gene>
<accession>A0ABV7YU99</accession>
<dbReference type="SUPFAM" id="SSF46785">
    <property type="entry name" value="Winged helix' DNA-binding domain"/>
    <property type="match status" value="1"/>
</dbReference>
<keyword evidence="3" id="KW-0804">Transcription</keyword>
<dbReference type="Pfam" id="PF13412">
    <property type="entry name" value="HTH_24"/>
    <property type="match status" value="1"/>
</dbReference>
<dbReference type="SUPFAM" id="SSF54909">
    <property type="entry name" value="Dimeric alpha+beta barrel"/>
    <property type="match status" value="1"/>
</dbReference>
<evidence type="ECO:0000259" key="4">
    <source>
        <dbReference type="PROSITE" id="PS50956"/>
    </source>
</evidence>
<dbReference type="Pfam" id="PF01037">
    <property type="entry name" value="AsnC_trans_reg"/>
    <property type="match status" value="1"/>
</dbReference>
<dbReference type="Gene3D" id="1.10.10.10">
    <property type="entry name" value="Winged helix-like DNA-binding domain superfamily/Winged helix DNA-binding domain"/>
    <property type="match status" value="1"/>
</dbReference>
<reference evidence="6" key="1">
    <citation type="journal article" date="2019" name="Int. J. Syst. Evol. Microbiol.">
        <title>The Global Catalogue of Microorganisms (GCM) 10K type strain sequencing project: providing services to taxonomists for standard genome sequencing and annotation.</title>
        <authorList>
            <consortium name="The Broad Institute Genomics Platform"/>
            <consortium name="The Broad Institute Genome Sequencing Center for Infectious Disease"/>
            <person name="Wu L."/>
            <person name="Ma J."/>
        </authorList>
    </citation>
    <scope>NUCLEOTIDE SEQUENCE [LARGE SCALE GENOMIC DNA]</scope>
    <source>
        <strain evidence="6">CECT 7956</strain>
    </source>
</reference>
<dbReference type="InterPro" id="IPR011008">
    <property type="entry name" value="Dimeric_a/b-barrel"/>
</dbReference>
<dbReference type="RefSeq" id="WP_379836879.1">
    <property type="nucleotide sequence ID" value="NZ_JBHRYQ010000001.1"/>
</dbReference>
<sequence>MNKELVDEIDLKILRILSDDAKASYSDIGEKVFLTQGAVHTRVKKMEASGVIIGSGIKIDTKKLGWDISAFLGIYLDKSEMYDEVAKQIKEISEIVSINYTTGNYSIFVKLMCRDTAHLRSVLHDKIQKVQGIQRTETFISLEESLFRSAPIF</sequence>
<dbReference type="PANTHER" id="PTHR30154:SF34">
    <property type="entry name" value="TRANSCRIPTIONAL REGULATOR AZLB"/>
    <property type="match status" value="1"/>
</dbReference>
<keyword evidence="1" id="KW-0805">Transcription regulation</keyword>
<dbReference type="PRINTS" id="PR00033">
    <property type="entry name" value="HTHASNC"/>
</dbReference>
<evidence type="ECO:0000256" key="1">
    <source>
        <dbReference type="ARBA" id="ARBA00023015"/>
    </source>
</evidence>
<evidence type="ECO:0000313" key="6">
    <source>
        <dbReference type="Proteomes" id="UP001595616"/>
    </source>
</evidence>
<evidence type="ECO:0000256" key="2">
    <source>
        <dbReference type="ARBA" id="ARBA00023125"/>
    </source>
</evidence>
<dbReference type="Gene3D" id="3.30.70.920">
    <property type="match status" value="1"/>
</dbReference>
<dbReference type="EMBL" id="JBHRYQ010000001">
    <property type="protein sequence ID" value="MFC3810615.1"/>
    <property type="molecule type" value="Genomic_DNA"/>
</dbReference>
<dbReference type="InterPro" id="IPR011991">
    <property type="entry name" value="ArsR-like_HTH"/>
</dbReference>
<dbReference type="InterPro" id="IPR036390">
    <property type="entry name" value="WH_DNA-bd_sf"/>
</dbReference>
<name>A0ABV7YU99_9BACT</name>
<keyword evidence="6" id="KW-1185">Reference proteome</keyword>
<dbReference type="CDD" id="cd00090">
    <property type="entry name" value="HTH_ARSR"/>
    <property type="match status" value="1"/>
</dbReference>
<dbReference type="PROSITE" id="PS50956">
    <property type="entry name" value="HTH_ASNC_2"/>
    <property type="match status" value="1"/>
</dbReference>
<keyword evidence="2" id="KW-0238">DNA-binding</keyword>
<protein>
    <submittedName>
        <fullName evidence="5">Lrp/AsnC family transcriptional regulator</fullName>
    </submittedName>
</protein>
<dbReference type="Proteomes" id="UP001595616">
    <property type="component" value="Unassembled WGS sequence"/>
</dbReference>
<dbReference type="InterPro" id="IPR019887">
    <property type="entry name" value="Tscrpt_reg_AsnC/Lrp_C"/>
</dbReference>
<proteinExistence type="predicted"/>
<comment type="caution">
    <text evidence="5">The sequence shown here is derived from an EMBL/GenBank/DDBJ whole genome shotgun (WGS) entry which is preliminary data.</text>
</comment>
<evidence type="ECO:0000313" key="5">
    <source>
        <dbReference type="EMBL" id="MFC3810615.1"/>
    </source>
</evidence>
<dbReference type="SMART" id="SM00344">
    <property type="entry name" value="HTH_ASNC"/>
    <property type="match status" value="1"/>
</dbReference>
<dbReference type="InterPro" id="IPR019888">
    <property type="entry name" value="Tscrpt_reg_AsnC-like"/>
</dbReference>
<evidence type="ECO:0000256" key="3">
    <source>
        <dbReference type="ARBA" id="ARBA00023163"/>
    </source>
</evidence>
<dbReference type="InterPro" id="IPR036388">
    <property type="entry name" value="WH-like_DNA-bd_sf"/>
</dbReference>
<dbReference type="InterPro" id="IPR000485">
    <property type="entry name" value="AsnC-type_HTH_dom"/>
</dbReference>